<keyword evidence="1" id="KW-0472">Membrane</keyword>
<gene>
    <name evidence="2" type="ORF">JYZ213_LOCUS3992</name>
</gene>
<evidence type="ECO:0000313" key="2">
    <source>
        <dbReference type="EMBL" id="CAF0777779.1"/>
    </source>
</evidence>
<keyword evidence="1" id="KW-0812">Transmembrane</keyword>
<name>A0A813R5F9_9BILA</name>
<protein>
    <submittedName>
        <fullName evidence="2">Uncharacterized protein</fullName>
    </submittedName>
</protein>
<organism evidence="2 3">
    <name type="scientific">Adineta steineri</name>
    <dbReference type="NCBI Taxonomy" id="433720"/>
    <lineage>
        <taxon>Eukaryota</taxon>
        <taxon>Metazoa</taxon>
        <taxon>Spiralia</taxon>
        <taxon>Gnathifera</taxon>
        <taxon>Rotifera</taxon>
        <taxon>Eurotatoria</taxon>
        <taxon>Bdelloidea</taxon>
        <taxon>Adinetida</taxon>
        <taxon>Adinetidae</taxon>
        <taxon>Adineta</taxon>
    </lineage>
</organism>
<evidence type="ECO:0000313" key="3">
    <source>
        <dbReference type="Proteomes" id="UP000663845"/>
    </source>
</evidence>
<proteinExistence type="predicted"/>
<dbReference type="AlphaFoldDB" id="A0A813R5F9"/>
<comment type="caution">
    <text evidence="2">The sequence shown here is derived from an EMBL/GenBank/DDBJ whole genome shotgun (WGS) entry which is preliminary data.</text>
</comment>
<dbReference type="EMBL" id="CAJNOG010000022">
    <property type="protein sequence ID" value="CAF0777779.1"/>
    <property type="molecule type" value="Genomic_DNA"/>
</dbReference>
<dbReference type="Proteomes" id="UP000663845">
    <property type="component" value="Unassembled WGS sequence"/>
</dbReference>
<sequence>MNPKRLILQLFEQIYSYNIFVHDEAEGDNNDGQVRDQAKVIKHQRYATRLYLSLFIGNLYSGLVIMLRFIAASVVNIAAKTKFCLPNIKTDFAEFKEEHSTTENLFVAEEREEVEVLNNFRQRQLELKHRQLLQELETLKSARETNNSSIRIINTILGFFTRPYASIQKYSIQTFQSYLPTQFDEKTWYILFGFLTCCVFVIAYVLSRCVTLNDADDDPVYQRARLYSAQRKYKKFD</sequence>
<keyword evidence="1" id="KW-1133">Transmembrane helix</keyword>
<reference evidence="2" key="1">
    <citation type="submission" date="2021-02" db="EMBL/GenBank/DDBJ databases">
        <authorList>
            <person name="Nowell W R."/>
        </authorList>
    </citation>
    <scope>NUCLEOTIDE SEQUENCE</scope>
</reference>
<feature type="transmembrane region" description="Helical" evidence="1">
    <location>
        <begin position="187"/>
        <end position="206"/>
    </location>
</feature>
<accession>A0A813R5F9</accession>
<evidence type="ECO:0000256" key="1">
    <source>
        <dbReference type="SAM" id="Phobius"/>
    </source>
</evidence>
<feature type="transmembrane region" description="Helical" evidence="1">
    <location>
        <begin position="50"/>
        <end position="71"/>
    </location>
</feature>